<dbReference type="GO" id="GO:0003677">
    <property type="term" value="F:DNA binding"/>
    <property type="evidence" value="ECO:0007669"/>
    <property type="project" value="UniProtKB-KW"/>
</dbReference>
<gene>
    <name evidence="7" type="primary">HJURP</name>
</gene>
<feature type="domain" description="Holliday junction recognition protein HJURP central" evidence="5">
    <location>
        <begin position="270"/>
        <end position="384"/>
    </location>
</feature>
<protein>
    <submittedName>
        <fullName evidence="7">Holliday junction recognition protein</fullName>
    </submittedName>
</protein>
<dbReference type="PANTHER" id="PTHR15992:SF5">
    <property type="entry name" value="HOLLIDAY JUNCTION RECOGNITION PROTEIN"/>
    <property type="match status" value="1"/>
</dbReference>
<feature type="region of interest" description="Disordered" evidence="4">
    <location>
        <begin position="511"/>
        <end position="569"/>
    </location>
</feature>
<dbReference type="eggNOG" id="ENOG502SJZT">
    <property type="taxonomic scope" value="Eukaryota"/>
</dbReference>
<dbReference type="GO" id="GO:0007059">
    <property type="term" value="P:chromosome segregation"/>
    <property type="evidence" value="ECO:0007669"/>
    <property type="project" value="Ensembl"/>
</dbReference>
<feature type="compositionally biased region" description="Polar residues" evidence="4">
    <location>
        <begin position="528"/>
        <end position="559"/>
    </location>
</feature>
<dbReference type="Ensembl" id="ENSNLET00000010842.3">
    <property type="protein sequence ID" value="ENSNLEP00000010335.3"/>
    <property type="gene ID" value="ENSNLEG00000008476.3"/>
</dbReference>
<evidence type="ECO:0000313" key="8">
    <source>
        <dbReference type="Proteomes" id="UP000001073"/>
    </source>
</evidence>
<dbReference type="Pfam" id="PF12347">
    <property type="entry name" value="HJURP_C"/>
    <property type="match status" value="2"/>
</dbReference>
<dbReference type="InParanoid" id="G1RAT8"/>
<sequence length="742" mass="82836">MPGPLRAMEGEDVEDDQLLQKLRASRRRFQRRMQRLIEKYNQPFEDTPVVQMATLTYETPQGLRIWGGRLIKERNGEIQDSSVKPADRTDGSVQAAAWGPELPSHRTVLGADSKRREVYATLDQEESVAWALAPAVPQSPLKNELRRKYLTQVDILLQGAEYFECAGDRAGKDARVTPFPSLTSPAMPAPGYCSRVSGKSPGDPAKLASSPRDWDPLHPSSTDMALVPRNDSLSLQETSSSSFLNSQLFEDDDICNVTISDLYAGMLHSMSRLLSTKPSSIISTKTFITQNWNSRRRHRCKSRMNKTYCKGARRSQRSSKENFVPCSEPVKETGALRDCKNILDVSCHKTGLKLEKAFLEVNKPQIHKLDPSWKELKVTPSKYSSLIYFDSGATYNLDQENRFRTLKWLISPVKIVSRPTIQQDHGENRQREIEIRFDQLHREYCLSPRNQPRLMGLPGSWAMNMYRGGPASPGGLQGLETRRLSLPSSKAKAKSLSEAFENLGKRSLEAGRCLPKSDSSSSLPKANPTHSPARPQQTSDLHVQGSSSGIFRKSVSPSKTPVPDKEVLGHGRNRYDEIKEEFDKLHQKYCLKSPGQMKAPLCIEVSTDKASMEVRYQTEGFLGKLNPDPHFKGFQKLPSSPLGCRKSLLGSTAIEAHSSTCVARATRRDHQFPAKRPRLSDPQDSGCQASSRSASDGVGNTVRLGDQGSSSQPNSEERGENTSYRMEEKSDFMLGKFKTKSA</sequence>
<evidence type="ECO:0000259" key="5">
    <source>
        <dbReference type="Pfam" id="PF12346"/>
    </source>
</evidence>
<dbReference type="OMA" id="SFIAHSW"/>
<evidence type="ECO:0000256" key="3">
    <source>
        <dbReference type="ARBA" id="ARBA00023242"/>
    </source>
</evidence>
<dbReference type="InterPro" id="IPR021052">
    <property type="entry name" value="HJURP_central_dom"/>
</dbReference>
<dbReference type="GO" id="GO:0005654">
    <property type="term" value="C:nucleoplasm"/>
    <property type="evidence" value="ECO:0007669"/>
    <property type="project" value="Ensembl"/>
</dbReference>
<dbReference type="Pfam" id="PF12346">
    <property type="entry name" value="HJURP_mid"/>
    <property type="match status" value="1"/>
</dbReference>
<feature type="domain" description="Holliday junction regulator protein family C-terminal" evidence="6">
    <location>
        <begin position="408"/>
        <end position="469"/>
    </location>
</feature>
<feature type="compositionally biased region" description="Basic and acidic residues" evidence="4">
    <location>
        <begin position="715"/>
        <end position="731"/>
    </location>
</feature>
<dbReference type="STRING" id="61853.ENSNLEP00000010335"/>
<keyword evidence="8" id="KW-1185">Reference proteome</keyword>
<dbReference type="EMBL" id="ADFV01108302">
    <property type="status" value="NOT_ANNOTATED_CDS"/>
    <property type="molecule type" value="Genomic_DNA"/>
</dbReference>
<name>G1RAT8_NOMLE</name>
<dbReference type="GO" id="GO:0034080">
    <property type="term" value="P:CENP-A containing chromatin assembly"/>
    <property type="evidence" value="ECO:0007669"/>
    <property type="project" value="Ensembl"/>
</dbReference>
<dbReference type="HOGENOM" id="CLU_408789_0_0_1"/>
<organism evidence="7 8">
    <name type="scientific">Nomascus leucogenys</name>
    <name type="common">Northern white-cheeked gibbon</name>
    <name type="synonym">Hylobates leucogenys</name>
    <dbReference type="NCBI Taxonomy" id="61853"/>
    <lineage>
        <taxon>Eukaryota</taxon>
        <taxon>Metazoa</taxon>
        <taxon>Chordata</taxon>
        <taxon>Craniata</taxon>
        <taxon>Vertebrata</taxon>
        <taxon>Euteleostomi</taxon>
        <taxon>Mammalia</taxon>
        <taxon>Eutheria</taxon>
        <taxon>Euarchontoglires</taxon>
        <taxon>Primates</taxon>
        <taxon>Haplorrhini</taxon>
        <taxon>Catarrhini</taxon>
        <taxon>Hylobatidae</taxon>
        <taxon>Nomascus</taxon>
    </lineage>
</organism>
<dbReference type="GO" id="GO:0043254">
    <property type="term" value="P:regulation of protein-containing complex assembly"/>
    <property type="evidence" value="ECO:0007669"/>
    <property type="project" value="Ensembl"/>
</dbReference>
<feature type="compositionally biased region" description="Polar residues" evidence="4">
    <location>
        <begin position="682"/>
        <end position="694"/>
    </location>
</feature>
<dbReference type="FunCoup" id="G1RAT8">
    <property type="interactions" value="542"/>
</dbReference>
<feature type="region of interest" description="Disordered" evidence="4">
    <location>
        <begin position="190"/>
        <end position="223"/>
    </location>
</feature>
<accession>G1RAT8</accession>
<evidence type="ECO:0000256" key="2">
    <source>
        <dbReference type="ARBA" id="ARBA00023125"/>
    </source>
</evidence>
<dbReference type="Pfam" id="PF10384">
    <property type="entry name" value="Scm3"/>
    <property type="match status" value="1"/>
</dbReference>
<reference evidence="7" key="3">
    <citation type="submission" date="2025-09" db="UniProtKB">
        <authorList>
            <consortium name="Ensembl"/>
        </authorList>
    </citation>
    <scope>IDENTIFICATION</scope>
</reference>
<evidence type="ECO:0000313" key="7">
    <source>
        <dbReference type="Ensembl" id="ENSNLEP00000010335.3"/>
    </source>
</evidence>
<dbReference type="GeneTree" id="ENSGT00390000005575"/>
<reference evidence="7" key="2">
    <citation type="submission" date="2025-08" db="UniProtKB">
        <authorList>
            <consortium name="Ensembl"/>
        </authorList>
    </citation>
    <scope>IDENTIFICATION</scope>
</reference>
<keyword evidence="3" id="KW-0539">Nucleus</keyword>
<dbReference type="AlphaFoldDB" id="G1RAT8"/>
<keyword evidence="2" id="KW-0238">DNA-binding</keyword>
<dbReference type="PANTHER" id="PTHR15992">
    <property type="entry name" value="HOLLIDAY JUNCTION RECOGNITION PROTEIN"/>
    <property type="match status" value="1"/>
</dbReference>
<dbReference type="GO" id="GO:0000776">
    <property type="term" value="C:kinetochore"/>
    <property type="evidence" value="ECO:0007669"/>
    <property type="project" value="Ensembl"/>
</dbReference>
<reference evidence="7 8" key="1">
    <citation type="submission" date="2012-10" db="EMBL/GenBank/DDBJ databases">
        <authorList>
            <consortium name="Gibbon Genome Sequencing Consortium"/>
        </authorList>
    </citation>
    <scope>NUCLEOTIDE SEQUENCE [LARGE SCALE GENOMIC DNA]</scope>
</reference>
<evidence type="ECO:0000256" key="4">
    <source>
        <dbReference type="SAM" id="MobiDB-lite"/>
    </source>
</evidence>
<dbReference type="Gene3D" id="6.10.250.2320">
    <property type="match status" value="1"/>
</dbReference>
<dbReference type="InterPro" id="IPR022102">
    <property type="entry name" value="HJURP_C"/>
</dbReference>
<dbReference type="GO" id="GO:0042393">
    <property type="term" value="F:histone binding"/>
    <property type="evidence" value="ECO:0007669"/>
    <property type="project" value="Ensembl"/>
</dbReference>
<proteinExistence type="predicted"/>
<dbReference type="GO" id="GO:0005829">
    <property type="term" value="C:cytosol"/>
    <property type="evidence" value="ECO:0007669"/>
    <property type="project" value="Ensembl"/>
</dbReference>
<evidence type="ECO:0000259" key="6">
    <source>
        <dbReference type="Pfam" id="PF12347"/>
    </source>
</evidence>
<dbReference type="Proteomes" id="UP000001073">
    <property type="component" value="Chromosome 22a"/>
</dbReference>
<dbReference type="GO" id="GO:0005730">
    <property type="term" value="C:nucleolus"/>
    <property type="evidence" value="ECO:0007669"/>
    <property type="project" value="Ensembl"/>
</dbReference>
<dbReference type="GO" id="GO:0042802">
    <property type="term" value="F:identical protein binding"/>
    <property type="evidence" value="ECO:0007669"/>
    <property type="project" value="Ensembl"/>
</dbReference>
<comment type="subcellular location">
    <subcellularLocation>
        <location evidence="1">Nucleus</location>
    </subcellularLocation>
</comment>
<dbReference type="InterPro" id="IPR018465">
    <property type="entry name" value="Scm3/HJURP"/>
</dbReference>
<evidence type="ECO:0000256" key="1">
    <source>
        <dbReference type="ARBA" id="ARBA00004123"/>
    </source>
</evidence>
<feature type="region of interest" description="Disordered" evidence="4">
    <location>
        <begin position="664"/>
        <end position="742"/>
    </location>
</feature>
<feature type="domain" description="Holliday junction regulator protein family C-terminal" evidence="6">
    <location>
        <begin position="553"/>
        <end position="611"/>
    </location>
</feature>